<sequence length="522" mass="54498">MDSSPPEVVDADTRPEQPEPEPERRALPPGLAATLVFLASGAVLVLETASLRLVGPYVGVTLQVTSSVIGVALAAIAYGAWIGGWLADRRDPRALLAPALVLAGITTALTLPIVRYAGEVLRGGAAVGILLLTALAIFLPAALLSSITPMVVKLQLADLRRTGQVVGRLSSIGTLGAITATLGTGFVLVAALPSSAIIISLAVLLGLTGLGLGVWLHRRAGSNLPRPSRATAALAVLGLAGASFSAVAPTPCDVETAYHCASVEADPVNSTGRLLVLNSAWHSYVDLNDPAHLEFAYTQWLGAVADVVAPAGRAVDAVHLGGGGFTMPRYLTATRPGTRNEVYEIDGELVELGRRELDVRLGPELRARVGDARMLIGERPRGSADLVIGDAFGHLVVPWHLATREMAAEVRRIVRPGGIYAQNVIDHPPLRFIRAEVATVAAEFPHVALIAPPAAIAGEQGANFVIVASDRTLPLEVLRQQLATSADEPVTLLSGAALDEFVDDAMVLTDEYAPVDQLLATA</sequence>
<dbReference type="RefSeq" id="WP_331215383.1">
    <property type="nucleotide sequence ID" value="NZ_JAZGQK010000013.1"/>
</dbReference>
<feature type="region of interest" description="Disordered" evidence="2">
    <location>
        <begin position="1"/>
        <end position="26"/>
    </location>
</feature>
<dbReference type="NCBIfam" id="NF037959">
    <property type="entry name" value="MFS_SpdSyn"/>
    <property type="match status" value="1"/>
</dbReference>
<feature type="transmembrane region" description="Helical" evidence="3">
    <location>
        <begin position="165"/>
        <end position="190"/>
    </location>
</feature>
<feature type="compositionally biased region" description="Basic and acidic residues" evidence="2">
    <location>
        <begin position="11"/>
        <end position="26"/>
    </location>
</feature>
<evidence type="ECO:0000313" key="4">
    <source>
        <dbReference type="EMBL" id="MEE6260262.1"/>
    </source>
</evidence>
<keyword evidence="1" id="KW-0620">Polyamine biosynthesis</keyword>
<feature type="transmembrane region" description="Helical" evidence="3">
    <location>
        <begin position="120"/>
        <end position="144"/>
    </location>
</feature>
<keyword evidence="3" id="KW-0472">Membrane</keyword>
<gene>
    <name evidence="4" type="ORF">V1633_17375</name>
</gene>
<feature type="transmembrane region" description="Helical" evidence="3">
    <location>
        <begin position="94"/>
        <end position="114"/>
    </location>
</feature>
<dbReference type="Proteomes" id="UP001332243">
    <property type="component" value="Unassembled WGS sequence"/>
</dbReference>
<feature type="transmembrane region" description="Helical" evidence="3">
    <location>
        <begin position="196"/>
        <end position="216"/>
    </location>
</feature>
<dbReference type="PANTHER" id="PTHR43317:SF1">
    <property type="entry name" value="THERMOSPERMINE SYNTHASE ACAULIS5"/>
    <property type="match status" value="1"/>
</dbReference>
<proteinExistence type="predicted"/>
<evidence type="ECO:0000256" key="1">
    <source>
        <dbReference type="ARBA" id="ARBA00023115"/>
    </source>
</evidence>
<evidence type="ECO:0000313" key="5">
    <source>
        <dbReference type="Proteomes" id="UP001332243"/>
    </source>
</evidence>
<dbReference type="CDD" id="cd02440">
    <property type="entry name" value="AdoMet_MTases"/>
    <property type="match status" value="1"/>
</dbReference>
<dbReference type="SUPFAM" id="SSF53335">
    <property type="entry name" value="S-adenosyl-L-methionine-dependent methyltransferases"/>
    <property type="match status" value="1"/>
</dbReference>
<dbReference type="SUPFAM" id="SSF103473">
    <property type="entry name" value="MFS general substrate transporter"/>
    <property type="match status" value="1"/>
</dbReference>
<dbReference type="PANTHER" id="PTHR43317">
    <property type="entry name" value="THERMOSPERMINE SYNTHASE ACAULIS5"/>
    <property type="match status" value="1"/>
</dbReference>
<dbReference type="Gene3D" id="3.40.50.150">
    <property type="entry name" value="Vaccinia Virus protein VP39"/>
    <property type="match status" value="1"/>
</dbReference>
<dbReference type="InterPro" id="IPR036259">
    <property type="entry name" value="MFS_trans_sf"/>
</dbReference>
<keyword evidence="3" id="KW-0812">Transmembrane</keyword>
<comment type="caution">
    <text evidence="4">The sequence shown here is derived from an EMBL/GenBank/DDBJ whole genome shotgun (WGS) entry which is preliminary data.</text>
</comment>
<dbReference type="InterPro" id="IPR029063">
    <property type="entry name" value="SAM-dependent_MTases_sf"/>
</dbReference>
<evidence type="ECO:0000256" key="2">
    <source>
        <dbReference type="SAM" id="MobiDB-lite"/>
    </source>
</evidence>
<keyword evidence="3" id="KW-1133">Transmembrane helix</keyword>
<dbReference type="EMBL" id="JAZGQK010000013">
    <property type="protein sequence ID" value="MEE6260262.1"/>
    <property type="molecule type" value="Genomic_DNA"/>
</dbReference>
<feature type="transmembrane region" description="Helical" evidence="3">
    <location>
        <begin position="66"/>
        <end position="87"/>
    </location>
</feature>
<accession>A0ABU7RUR8</accession>
<keyword evidence="5" id="KW-1185">Reference proteome</keyword>
<protein>
    <submittedName>
        <fullName evidence="4">Fused MFS/spermidine synthase</fullName>
    </submittedName>
</protein>
<feature type="transmembrane region" description="Helical" evidence="3">
    <location>
        <begin position="228"/>
        <end position="248"/>
    </location>
</feature>
<name>A0ABU7RUR8_9ACTN</name>
<organism evidence="4 5">
    <name type="scientific">Plantactinospora sonchi</name>
    <dbReference type="NCBI Taxonomy" id="1544735"/>
    <lineage>
        <taxon>Bacteria</taxon>
        <taxon>Bacillati</taxon>
        <taxon>Actinomycetota</taxon>
        <taxon>Actinomycetes</taxon>
        <taxon>Micromonosporales</taxon>
        <taxon>Micromonosporaceae</taxon>
        <taxon>Plantactinospora</taxon>
    </lineage>
</organism>
<reference evidence="4 5" key="1">
    <citation type="submission" date="2024-01" db="EMBL/GenBank/DDBJ databases">
        <title>Genome insights into Plantactinospora sonchi sp. nov.</title>
        <authorList>
            <person name="Wang L."/>
        </authorList>
    </citation>
    <scope>NUCLEOTIDE SEQUENCE [LARGE SCALE GENOMIC DNA]</scope>
    <source>
        <strain evidence="4 5">NEAU-QY2</strain>
    </source>
</reference>
<evidence type="ECO:0000256" key="3">
    <source>
        <dbReference type="SAM" id="Phobius"/>
    </source>
</evidence>